<keyword evidence="2" id="KW-0805">Transcription regulation</keyword>
<evidence type="ECO:0000259" key="7">
    <source>
        <dbReference type="PROSITE" id="PS50048"/>
    </source>
</evidence>
<dbReference type="PROSITE" id="PS00463">
    <property type="entry name" value="ZN2_CY6_FUNGAL_1"/>
    <property type="match status" value="1"/>
</dbReference>
<dbReference type="CDD" id="cd12148">
    <property type="entry name" value="fungal_TF_MHR"/>
    <property type="match status" value="1"/>
</dbReference>
<dbReference type="GO" id="GO:0000435">
    <property type="term" value="P:positive regulation of transcription from RNA polymerase II promoter by galactose"/>
    <property type="evidence" value="ECO:0007669"/>
    <property type="project" value="TreeGrafter"/>
</dbReference>
<organism evidence="8 9">
    <name type="scientific">Rhinocladiella mackenziei CBS 650.93</name>
    <dbReference type="NCBI Taxonomy" id="1442369"/>
    <lineage>
        <taxon>Eukaryota</taxon>
        <taxon>Fungi</taxon>
        <taxon>Dikarya</taxon>
        <taxon>Ascomycota</taxon>
        <taxon>Pezizomycotina</taxon>
        <taxon>Eurotiomycetes</taxon>
        <taxon>Chaetothyriomycetidae</taxon>
        <taxon>Chaetothyriales</taxon>
        <taxon>Herpotrichiellaceae</taxon>
        <taxon>Rhinocladiella</taxon>
    </lineage>
</organism>
<dbReference type="SMART" id="SM00906">
    <property type="entry name" value="Fungal_trans"/>
    <property type="match status" value="1"/>
</dbReference>
<keyword evidence="3" id="KW-0238">DNA-binding</keyword>
<name>A0A0D2IU81_9EURO</name>
<protein>
    <submittedName>
        <fullName evidence="8">Rhinocladiella mackenziei CBS 650.93 unplaced genomic scaffold supercont1.3, whole genome shotgun sequence</fullName>
    </submittedName>
</protein>
<dbReference type="SMART" id="SM00066">
    <property type="entry name" value="GAL4"/>
    <property type="match status" value="1"/>
</dbReference>
<dbReference type="Gene3D" id="4.10.240.10">
    <property type="entry name" value="Zn(2)-C6 fungal-type DNA-binding domain"/>
    <property type="match status" value="1"/>
</dbReference>
<dbReference type="GO" id="GO:0006351">
    <property type="term" value="P:DNA-templated transcription"/>
    <property type="evidence" value="ECO:0007669"/>
    <property type="project" value="InterPro"/>
</dbReference>
<dbReference type="InterPro" id="IPR036864">
    <property type="entry name" value="Zn2-C6_fun-type_DNA-bd_sf"/>
</dbReference>
<dbReference type="InterPro" id="IPR001138">
    <property type="entry name" value="Zn2Cys6_DnaBD"/>
</dbReference>
<feature type="region of interest" description="Disordered" evidence="6">
    <location>
        <begin position="1"/>
        <end position="38"/>
    </location>
</feature>
<evidence type="ECO:0000256" key="5">
    <source>
        <dbReference type="ARBA" id="ARBA00023242"/>
    </source>
</evidence>
<dbReference type="Pfam" id="PF04082">
    <property type="entry name" value="Fungal_trans"/>
    <property type="match status" value="1"/>
</dbReference>
<dbReference type="CDD" id="cd00067">
    <property type="entry name" value="GAL4"/>
    <property type="match status" value="1"/>
</dbReference>
<keyword evidence="4" id="KW-0804">Transcription</keyword>
<dbReference type="EMBL" id="KN847477">
    <property type="protein sequence ID" value="KIX06721.1"/>
    <property type="molecule type" value="Genomic_DNA"/>
</dbReference>
<dbReference type="GO" id="GO:0005634">
    <property type="term" value="C:nucleus"/>
    <property type="evidence" value="ECO:0007669"/>
    <property type="project" value="TreeGrafter"/>
</dbReference>
<dbReference type="OrthoDB" id="3266505at2759"/>
<evidence type="ECO:0000256" key="6">
    <source>
        <dbReference type="SAM" id="MobiDB-lite"/>
    </source>
</evidence>
<dbReference type="Proteomes" id="UP000053617">
    <property type="component" value="Unassembled WGS sequence"/>
</dbReference>
<dbReference type="GO" id="GO:0000981">
    <property type="term" value="F:DNA-binding transcription factor activity, RNA polymerase II-specific"/>
    <property type="evidence" value="ECO:0007669"/>
    <property type="project" value="InterPro"/>
</dbReference>
<dbReference type="PANTHER" id="PTHR47424">
    <property type="entry name" value="REGULATORY PROTEIN GAL4"/>
    <property type="match status" value="1"/>
</dbReference>
<dbReference type="PANTHER" id="PTHR47424:SF12">
    <property type="entry name" value="TRANSCRIPTION FACTOR ASQA"/>
    <property type="match status" value="1"/>
</dbReference>
<evidence type="ECO:0000256" key="4">
    <source>
        <dbReference type="ARBA" id="ARBA00023163"/>
    </source>
</evidence>
<dbReference type="GO" id="GO:0000978">
    <property type="term" value="F:RNA polymerase II cis-regulatory region sequence-specific DNA binding"/>
    <property type="evidence" value="ECO:0007669"/>
    <property type="project" value="TreeGrafter"/>
</dbReference>
<evidence type="ECO:0000256" key="2">
    <source>
        <dbReference type="ARBA" id="ARBA00023015"/>
    </source>
</evidence>
<dbReference type="AlphaFoldDB" id="A0A0D2IU81"/>
<feature type="compositionally biased region" description="Polar residues" evidence="6">
    <location>
        <begin position="1"/>
        <end position="14"/>
    </location>
</feature>
<keyword evidence="9" id="KW-1185">Reference proteome</keyword>
<keyword evidence="5" id="KW-0539">Nucleus</keyword>
<dbReference type="HOGENOM" id="CLU_021978_0_0_1"/>
<dbReference type="SUPFAM" id="SSF57701">
    <property type="entry name" value="Zn2/Cys6 DNA-binding domain"/>
    <property type="match status" value="1"/>
</dbReference>
<gene>
    <name evidence="8" type="ORF">Z518_04697</name>
</gene>
<dbReference type="RefSeq" id="XP_013273857.1">
    <property type="nucleotide sequence ID" value="XM_013418403.1"/>
</dbReference>
<accession>A0A0D2IU81</accession>
<evidence type="ECO:0000313" key="8">
    <source>
        <dbReference type="EMBL" id="KIX06721.1"/>
    </source>
</evidence>
<dbReference type="STRING" id="1442369.A0A0D2IU81"/>
<sequence length="732" mass="81366">MSKSTVPSGADVQTGSGGNFTAMENEIDTETSVPTGQKRKRYVTQACGECKKRKVRCTGEQPCEQCSTSRLNCEYSTEPRRRNQQHAGVSDSPGEHTSTSSNFVLSGGDAEKFTSEVLNRLHTILTEVRMVKGAIGTSPGPDKLTPLSSSLRGLITPESGEGYGTSVEGQNPDRNVFNGGPSILKPLNTLEKVGNNAGDGGNDDDAANSRSGAKQDCLLSACSNISECYLRELRLWDANIRHQGIHPLREPIDVYFSLMNPHYPCLDEDLFREVFDRYVCNYLLQDVTLDRIQFIALVYLIVAVVKIVKEFCAEDNVVPGWYEFTRAEHLLNHVIRTGKGDLATTQCLILKASYLLYIERHDWAYDVMGTAVRLCFQLGLHNQKSWTGASPFERHMRIRIFWCIYCLERNIAHQCGAPYQINEKDIAVDPPSELPSGSRGFVVSEGSISPIPSQIATIKWARLCSDMWDSMFGVKSQPATAEFIAVTDARILLLLEEVPEPLRWSSETIRKLEYLQYPHYVVRQSIVLHLRANHLRLLLRRSDLLDAKNGGRTAPLCVEIAASSINAMHEYHFSPLKQNTERFPTVSFLSGALVALTAVILGNKVDANTSQKAEAAFQKAIHLLEDMSPGFSLSRRLLRRFQSVIQAATRTMTTAPEDVTSNVGGCIDPTSSRHDPATASNHALFDLELEDLIHFDNFQMMEDESTLSLLNSATAAPIRYLSPPQSSFSNHR</sequence>
<dbReference type="PROSITE" id="PS50048">
    <property type="entry name" value="ZN2_CY6_FUNGAL_2"/>
    <property type="match status" value="1"/>
</dbReference>
<dbReference type="VEuPathDB" id="FungiDB:Z518_04697"/>
<evidence type="ECO:0000256" key="1">
    <source>
        <dbReference type="ARBA" id="ARBA00022723"/>
    </source>
</evidence>
<evidence type="ECO:0000313" key="9">
    <source>
        <dbReference type="Proteomes" id="UP000053617"/>
    </source>
</evidence>
<keyword evidence="1" id="KW-0479">Metal-binding</keyword>
<dbReference type="InterPro" id="IPR051127">
    <property type="entry name" value="Fungal_SecMet_Regulators"/>
</dbReference>
<proteinExistence type="predicted"/>
<feature type="region of interest" description="Disordered" evidence="6">
    <location>
        <begin position="68"/>
        <end position="103"/>
    </location>
</feature>
<feature type="domain" description="Zn(2)-C6 fungal-type" evidence="7">
    <location>
        <begin position="46"/>
        <end position="75"/>
    </location>
</feature>
<dbReference type="Pfam" id="PF00172">
    <property type="entry name" value="Zn_clus"/>
    <property type="match status" value="1"/>
</dbReference>
<dbReference type="GeneID" id="25292768"/>
<evidence type="ECO:0000256" key="3">
    <source>
        <dbReference type="ARBA" id="ARBA00023125"/>
    </source>
</evidence>
<dbReference type="InterPro" id="IPR007219">
    <property type="entry name" value="XnlR_reg_dom"/>
</dbReference>
<dbReference type="GO" id="GO:0008270">
    <property type="term" value="F:zinc ion binding"/>
    <property type="evidence" value="ECO:0007669"/>
    <property type="project" value="InterPro"/>
</dbReference>
<reference evidence="8 9" key="1">
    <citation type="submission" date="2015-01" db="EMBL/GenBank/DDBJ databases">
        <title>The Genome Sequence of Rhinocladiella mackenzie CBS 650.93.</title>
        <authorList>
            <consortium name="The Broad Institute Genomics Platform"/>
            <person name="Cuomo C."/>
            <person name="de Hoog S."/>
            <person name="Gorbushina A."/>
            <person name="Stielow B."/>
            <person name="Teixiera M."/>
            <person name="Abouelleil A."/>
            <person name="Chapman S.B."/>
            <person name="Priest M."/>
            <person name="Young S.K."/>
            <person name="Wortman J."/>
            <person name="Nusbaum C."/>
            <person name="Birren B."/>
        </authorList>
    </citation>
    <scope>NUCLEOTIDE SEQUENCE [LARGE SCALE GENOMIC DNA]</scope>
    <source>
        <strain evidence="8 9">CBS 650.93</strain>
    </source>
</reference>